<accession>S0FZY4</accession>
<sequence>MIANHNCKEVSIFEVGPRDGLQPEPVFIPTEKKIELVNRLTDAGCKRIEVTSFVHPRWVPQMADSKEVLAGIRKKEGVTYNALIPNLKGLELAMECGLKEVVTIMSTSESHNKKNLNMSTGDSLKEIEQINKVAAKNGVKVRSYIATVFGCPIEGEMSPQRALEIALKLEEYGSYEISLGDTTGMANPVSAYEIPKMINEKLTGAKLAVHYHKYHGLEFANNLASFEAGIRIFDGAAGGLGGCPYAPGAKGNCQTEILVEMFQRMGIETGIDLKQIYEAGEYAQTLSTLLHSRCV</sequence>
<evidence type="ECO:0000256" key="2">
    <source>
        <dbReference type="ARBA" id="ARBA00022723"/>
    </source>
</evidence>
<keyword evidence="6" id="KW-1185">Reference proteome</keyword>
<feature type="domain" description="Pyruvate carboxyltransferase" evidence="4">
    <location>
        <begin position="10"/>
        <end position="277"/>
    </location>
</feature>
<organism evidence="5 6">
    <name type="scientific">Ruminiclostridium cellobioparum subsp. termitidis CT1112</name>
    <dbReference type="NCBI Taxonomy" id="1195236"/>
    <lineage>
        <taxon>Bacteria</taxon>
        <taxon>Bacillati</taxon>
        <taxon>Bacillota</taxon>
        <taxon>Clostridia</taxon>
        <taxon>Eubacteriales</taxon>
        <taxon>Oscillospiraceae</taxon>
        <taxon>Ruminiclostridium</taxon>
    </lineage>
</organism>
<evidence type="ECO:0000256" key="3">
    <source>
        <dbReference type="ARBA" id="ARBA00023239"/>
    </source>
</evidence>
<dbReference type="PANTHER" id="PTHR42738:SF7">
    <property type="entry name" value="HYDROXYMETHYLGLUTARYL-COA LYASE"/>
    <property type="match status" value="1"/>
</dbReference>
<evidence type="ECO:0000259" key="4">
    <source>
        <dbReference type="PROSITE" id="PS50991"/>
    </source>
</evidence>
<dbReference type="EMBL" id="AORV01000005">
    <property type="protein sequence ID" value="EMS74123.1"/>
    <property type="molecule type" value="Genomic_DNA"/>
</dbReference>
<dbReference type="PANTHER" id="PTHR42738">
    <property type="entry name" value="HYDROXYMETHYLGLUTARYL-COA LYASE"/>
    <property type="match status" value="1"/>
</dbReference>
<dbReference type="PATRIC" id="fig|1195236.3.peg.158"/>
<dbReference type="Proteomes" id="UP000014155">
    <property type="component" value="Unassembled WGS sequence"/>
</dbReference>
<dbReference type="CDD" id="cd07938">
    <property type="entry name" value="DRE_TIM_HMGL"/>
    <property type="match status" value="1"/>
</dbReference>
<dbReference type="STRING" id="1195236.CTER_2914"/>
<evidence type="ECO:0000313" key="5">
    <source>
        <dbReference type="EMBL" id="EMS74123.1"/>
    </source>
</evidence>
<dbReference type="GO" id="GO:0046872">
    <property type="term" value="F:metal ion binding"/>
    <property type="evidence" value="ECO:0007669"/>
    <property type="project" value="UniProtKB-KW"/>
</dbReference>
<keyword evidence="3 5" id="KW-0456">Lyase</keyword>
<keyword evidence="2" id="KW-0479">Metal-binding</keyword>
<dbReference type="NCBIfam" id="NF004283">
    <property type="entry name" value="PRK05692.1"/>
    <property type="match status" value="1"/>
</dbReference>
<dbReference type="SUPFAM" id="SSF51569">
    <property type="entry name" value="Aldolase"/>
    <property type="match status" value="1"/>
</dbReference>
<dbReference type="PROSITE" id="PS50991">
    <property type="entry name" value="PYR_CT"/>
    <property type="match status" value="1"/>
</dbReference>
<dbReference type="InterPro" id="IPR000891">
    <property type="entry name" value="PYR_CT"/>
</dbReference>
<evidence type="ECO:0000313" key="6">
    <source>
        <dbReference type="Proteomes" id="UP000014155"/>
    </source>
</evidence>
<dbReference type="Gene3D" id="3.20.20.70">
    <property type="entry name" value="Aldolase class I"/>
    <property type="match status" value="1"/>
</dbReference>
<reference evidence="5 6" key="1">
    <citation type="journal article" date="2013" name="Genome Announc.">
        <title>Draft Genome Sequence of the Cellulolytic, Mesophilic, Anaerobic Bacterium Clostridium termitidis Strain CT1112 (DSM 5398).</title>
        <authorList>
            <person name="Lal S."/>
            <person name="Ramachandran U."/>
            <person name="Zhang X."/>
            <person name="Munir R."/>
            <person name="Sparling R."/>
            <person name="Levin D.B."/>
        </authorList>
    </citation>
    <scope>NUCLEOTIDE SEQUENCE [LARGE SCALE GENOMIC DNA]</scope>
    <source>
        <strain evidence="5 6">CT1112</strain>
    </source>
</reference>
<comment type="caution">
    <text evidence="5">The sequence shown here is derived from an EMBL/GenBank/DDBJ whole genome shotgun (WGS) entry which is preliminary data.</text>
</comment>
<dbReference type="InterPro" id="IPR043594">
    <property type="entry name" value="HMGL"/>
</dbReference>
<dbReference type="GO" id="GO:0006552">
    <property type="term" value="P:L-leucine catabolic process"/>
    <property type="evidence" value="ECO:0007669"/>
    <property type="project" value="TreeGrafter"/>
</dbReference>
<dbReference type="GO" id="GO:0046951">
    <property type="term" value="P:ketone body biosynthetic process"/>
    <property type="evidence" value="ECO:0007669"/>
    <property type="project" value="TreeGrafter"/>
</dbReference>
<protein>
    <submittedName>
        <fullName evidence="5">Isopropylmalate/homocitrate/citramalate synthase</fullName>
        <ecNumber evidence="5">4.1.3.4</ecNumber>
    </submittedName>
</protein>
<name>S0FZY4_RUMCE</name>
<dbReference type="GO" id="GO:0004419">
    <property type="term" value="F:hydroxymethylglutaryl-CoA lyase activity"/>
    <property type="evidence" value="ECO:0007669"/>
    <property type="project" value="UniProtKB-EC"/>
</dbReference>
<dbReference type="InterPro" id="IPR013785">
    <property type="entry name" value="Aldolase_TIM"/>
</dbReference>
<gene>
    <name evidence="5" type="ORF">CTER_2914</name>
</gene>
<dbReference type="FunFam" id="3.20.20.70:FF:000071">
    <property type="entry name" value="Hydroxymethylglutaryl-CoA lyase"/>
    <property type="match status" value="1"/>
</dbReference>
<dbReference type="Pfam" id="PF00682">
    <property type="entry name" value="HMGL-like"/>
    <property type="match status" value="1"/>
</dbReference>
<comment type="similarity">
    <text evidence="1">Belongs to the HMG-CoA lyase family.</text>
</comment>
<dbReference type="eggNOG" id="COG0119">
    <property type="taxonomic scope" value="Bacteria"/>
</dbReference>
<proteinExistence type="inferred from homology"/>
<dbReference type="AlphaFoldDB" id="S0FZY4"/>
<evidence type="ECO:0000256" key="1">
    <source>
        <dbReference type="ARBA" id="ARBA00009405"/>
    </source>
</evidence>
<dbReference type="EC" id="4.1.3.4" evidence="5"/>